<dbReference type="Proteomes" id="UP000182089">
    <property type="component" value="Unassembled WGS sequence"/>
</dbReference>
<sequence>MERKWWHNATIYQIYPRSFQDSNADGIGDLRGIIQRLDYLEKLGITAIWLSPVYQSPNADNGYDIADYFKIMPEFGTMADMEELIQKAGQRGIKIIMDLVVNHTSDEHQWFIEAKKAKDNRYRDYYIWHDPVLGHEPNDLKSLFGGSAWQYDEQTGQYYLHFFSKKQPDLNWANPKMRQDIYKMMDFWIDKGIGGFRMDVIEMLGKEPDKLISTNGPKLHAYIQEMNQKTFGQHDLLTVGEAWSANPEIAKLYSNPARHELSQIFQFETTFADQAGDDKWHTKELDIPYLKRTLVKWQKALGDEGWNSLFWDNHDLPRAVSQYGDDRIYRIESAKMLAIVLHLLKGTPYVYQGEELGMTNCPVQDISEVNDIESQNMYAEEISKGAQKEDLLAKINKKGRDNARTPMQWDKSLNAGFTKGQPWLHVNTNYPVINAQACLEDKNSIFYTYQQLIAYRKQHDLVVYGDFTEIETGLDGVFCYVRQYQGQKLLVCANFTNQLQKLSLKGFPLLKAWIANYAEGVLDLSQKVLKPYEAFACEIKD</sequence>
<evidence type="ECO:0000259" key="3">
    <source>
        <dbReference type="SMART" id="SM00642"/>
    </source>
</evidence>
<dbReference type="InterPro" id="IPR045857">
    <property type="entry name" value="O16G_dom_2"/>
</dbReference>
<dbReference type="CDD" id="cd11333">
    <property type="entry name" value="AmyAc_SI_OligoGlu_DGase"/>
    <property type="match status" value="1"/>
</dbReference>
<name>A0ABY1ACR9_9LACO</name>
<dbReference type="EMBL" id="FOCC01000010">
    <property type="protein sequence ID" value="SEM84304.1"/>
    <property type="molecule type" value="Genomic_DNA"/>
</dbReference>
<dbReference type="Pfam" id="PF00128">
    <property type="entry name" value="Alpha-amylase"/>
    <property type="match status" value="1"/>
</dbReference>
<dbReference type="InterPro" id="IPR006047">
    <property type="entry name" value="GH13_cat_dom"/>
</dbReference>
<dbReference type="PANTHER" id="PTHR10357">
    <property type="entry name" value="ALPHA-AMYLASE FAMILY MEMBER"/>
    <property type="match status" value="1"/>
</dbReference>
<dbReference type="Gene3D" id="3.20.20.80">
    <property type="entry name" value="Glycosidases"/>
    <property type="match status" value="1"/>
</dbReference>
<dbReference type="SMART" id="SM00642">
    <property type="entry name" value="Aamy"/>
    <property type="match status" value="1"/>
</dbReference>
<gene>
    <name evidence="4" type="ORF">SAMN05216431_11045</name>
</gene>
<dbReference type="SUPFAM" id="SSF51011">
    <property type="entry name" value="Glycosyl hydrolase domain"/>
    <property type="match status" value="1"/>
</dbReference>
<dbReference type="NCBIfam" id="NF008183">
    <property type="entry name" value="PRK10933.1"/>
    <property type="match status" value="1"/>
</dbReference>
<keyword evidence="2" id="KW-0326">Glycosidase</keyword>
<dbReference type="InterPro" id="IPR017853">
    <property type="entry name" value="GH"/>
</dbReference>
<accession>A0ABY1ACR9</accession>
<protein>
    <submittedName>
        <fullName evidence="4">Glucan 1,6-alpha-glucosidase</fullName>
    </submittedName>
</protein>
<dbReference type="PANTHER" id="PTHR10357:SF179">
    <property type="entry name" value="NEUTRAL AND BASIC AMINO ACID TRANSPORT PROTEIN RBAT"/>
    <property type="match status" value="1"/>
</dbReference>
<keyword evidence="2" id="KW-0378">Hydrolase</keyword>
<evidence type="ECO:0000313" key="5">
    <source>
        <dbReference type="Proteomes" id="UP000182089"/>
    </source>
</evidence>
<dbReference type="Gene3D" id="2.60.40.1180">
    <property type="entry name" value="Golgi alpha-mannosidase II"/>
    <property type="match status" value="1"/>
</dbReference>
<comment type="similarity">
    <text evidence="1">Belongs to the glycosyl hydrolase 13 family.</text>
</comment>
<feature type="domain" description="Glycosyl hydrolase family 13 catalytic" evidence="3">
    <location>
        <begin position="13"/>
        <end position="404"/>
    </location>
</feature>
<evidence type="ECO:0000256" key="1">
    <source>
        <dbReference type="ARBA" id="ARBA00008061"/>
    </source>
</evidence>
<reference evidence="4 5" key="1">
    <citation type="submission" date="2016-10" db="EMBL/GenBank/DDBJ databases">
        <authorList>
            <person name="Varghese N."/>
            <person name="Submissions S."/>
        </authorList>
    </citation>
    <scope>NUCLEOTIDE SEQUENCE [LARGE SCALE GENOMIC DNA]</scope>
    <source>
        <strain evidence="4 5">WC1T17</strain>
    </source>
</reference>
<comment type="caution">
    <text evidence="4">The sequence shown here is derived from an EMBL/GenBank/DDBJ whole genome shotgun (WGS) entry which is preliminary data.</text>
</comment>
<dbReference type="InterPro" id="IPR013780">
    <property type="entry name" value="Glyco_hydro_b"/>
</dbReference>
<proteinExistence type="inferred from homology"/>
<evidence type="ECO:0000256" key="2">
    <source>
        <dbReference type="ARBA" id="ARBA00023295"/>
    </source>
</evidence>
<dbReference type="Gene3D" id="3.90.400.10">
    <property type="entry name" value="Oligo-1,6-glucosidase, Domain 2"/>
    <property type="match status" value="1"/>
</dbReference>
<organism evidence="4 5">
    <name type="scientific">Ligilactobacillus ruminis</name>
    <dbReference type="NCBI Taxonomy" id="1623"/>
    <lineage>
        <taxon>Bacteria</taxon>
        <taxon>Bacillati</taxon>
        <taxon>Bacillota</taxon>
        <taxon>Bacilli</taxon>
        <taxon>Lactobacillales</taxon>
        <taxon>Lactobacillaceae</taxon>
        <taxon>Ligilactobacillus</taxon>
    </lineage>
</organism>
<dbReference type="SUPFAM" id="SSF51445">
    <property type="entry name" value="(Trans)glycosidases"/>
    <property type="match status" value="1"/>
</dbReference>
<evidence type="ECO:0000313" key="4">
    <source>
        <dbReference type="EMBL" id="SEM84304.1"/>
    </source>
</evidence>